<evidence type="ECO:0000313" key="3">
    <source>
        <dbReference type="Proteomes" id="UP000216311"/>
    </source>
</evidence>
<keyword evidence="3" id="KW-1185">Reference proteome</keyword>
<dbReference type="OrthoDB" id="3268477at2"/>
<gene>
    <name evidence="2" type="ORF">CGZ93_10260</name>
</gene>
<dbReference type="Proteomes" id="UP000216311">
    <property type="component" value="Unassembled WGS sequence"/>
</dbReference>
<evidence type="ECO:0000256" key="1">
    <source>
        <dbReference type="SAM" id="MobiDB-lite"/>
    </source>
</evidence>
<reference evidence="2 3" key="1">
    <citation type="submission" date="2017-07" db="EMBL/GenBank/DDBJ databases">
        <title>Draft whole genome sequences of clinical Proprionibacteriaceae strains.</title>
        <authorList>
            <person name="Bernier A.-M."/>
            <person name="Bernard K."/>
            <person name="Domingo M.-C."/>
        </authorList>
    </citation>
    <scope>NUCLEOTIDE SEQUENCE [LARGE SCALE GENOMIC DNA]</scope>
    <source>
        <strain evidence="2 3">NML 130396</strain>
    </source>
</reference>
<accession>A0A255H4P3</accession>
<evidence type="ECO:0000313" key="2">
    <source>
        <dbReference type="EMBL" id="OYO21514.1"/>
    </source>
</evidence>
<organism evidence="2 3">
    <name type="scientific">Enemella dayhoffiae</name>
    <dbReference type="NCBI Taxonomy" id="2016507"/>
    <lineage>
        <taxon>Bacteria</taxon>
        <taxon>Bacillati</taxon>
        <taxon>Actinomycetota</taxon>
        <taxon>Actinomycetes</taxon>
        <taxon>Propionibacteriales</taxon>
        <taxon>Propionibacteriaceae</taxon>
        <taxon>Enemella</taxon>
    </lineage>
</organism>
<comment type="caution">
    <text evidence="2">The sequence shown here is derived from an EMBL/GenBank/DDBJ whole genome shotgun (WGS) entry which is preliminary data.</text>
</comment>
<name>A0A255H4P3_9ACTN</name>
<dbReference type="AlphaFoldDB" id="A0A255H4P3"/>
<dbReference type="EMBL" id="NMVQ01000014">
    <property type="protein sequence ID" value="OYO21514.1"/>
    <property type="molecule type" value="Genomic_DNA"/>
</dbReference>
<sequence length="73" mass="8549">MIRRARQGGRMSEREDLWYYNLKTRQVEHGDDGGRAEDRLGPYPSKEAAQAALDKVAQRNESWDNDPKWNDEN</sequence>
<feature type="region of interest" description="Disordered" evidence="1">
    <location>
        <begin position="47"/>
        <end position="73"/>
    </location>
</feature>
<protein>
    <recommendedName>
        <fullName evidence="4">SPOR domain-containing protein</fullName>
    </recommendedName>
</protein>
<feature type="compositionally biased region" description="Basic and acidic residues" evidence="1">
    <location>
        <begin position="56"/>
        <end position="73"/>
    </location>
</feature>
<evidence type="ECO:0008006" key="4">
    <source>
        <dbReference type="Google" id="ProtNLM"/>
    </source>
</evidence>
<proteinExistence type="predicted"/>